<dbReference type="Gene3D" id="2.60.120.600">
    <property type="entry name" value="Domain of unknown function DUF1214, C-terminal domain"/>
    <property type="match status" value="1"/>
</dbReference>
<dbReference type="PANTHER" id="PTHR36509">
    <property type="entry name" value="BLL3101 PROTEIN"/>
    <property type="match status" value="1"/>
</dbReference>
<organism evidence="3 4">
    <name type="scientific">Pochonia chlamydosporia 170</name>
    <dbReference type="NCBI Taxonomy" id="1380566"/>
    <lineage>
        <taxon>Eukaryota</taxon>
        <taxon>Fungi</taxon>
        <taxon>Dikarya</taxon>
        <taxon>Ascomycota</taxon>
        <taxon>Pezizomycotina</taxon>
        <taxon>Sordariomycetes</taxon>
        <taxon>Hypocreomycetidae</taxon>
        <taxon>Hypocreales</taxon>
        <taxon>Clavicipitaceae</taxon>
        <taxon>Pochonia</taxon>
    </lineage>
</organism>
<evidence type="ECO:0000313" key="4">
    <source>
        <dbReference type="Proteomes" id="UP000078397"/>
    </source>
</evidence>
<name>A0A179FH46_METCM</name>
<accession>A0A179FH46</accession>
<dbReference type="Pfam" id="PF06863">
    <property type="entry name" value="DUF1254"/>
    <property type="match status" value="1"/>
</dbReference>
<dbReference type="AlphaFoldDB" id="A0A179FH46"/>
<comment type="caution">
    <text evidence="3">The sequence shown here is derived from an EMBL/GenBank/DDBJ whole genome shotgun (WGS) entry which is preliminary data.</text>
</comment>
<evidence type="ECO:0008006" key="5">
    <source>
        <dbReference type="Google" id="ProtNLM"/>
    </source>
</evidence>
<dbReference type="InterPro" id="IPR037049">
    <property type="entry name" value="DUF1214_C_sf"/>
</dbReference>
<dbReference type="SUPFAM" id="SSF160935">
    <property type="entry name" value="VPA0735-like"/>
    <property type="match status" value="1"/>
</dbReference>
<dbReference type="InterPro" id="IPR010621">
    <property type="entry name" value="DUF1214"/>
</dbReference>
<dbReference type="Proteomes" id="UP000078397">
    <property type="component" value="Unassembled WGS sequence"/>
</dbReference>
<keyword evidence="4" id="KW-1185">Reference proteome</keyword>
<dbReference type="InterPro" id="IPR037050">
    <property type="entry name" value="DUF1254_sf"/>
</dbReference>
<feature type="domain" description="DUF1254" evidence="2">
    <location>
        <begin position="61"/>
        <end position="194"/>
    </location>
</feature>
<dbReference type="RefSeq" id="XP_018142249.1">
    <property type="nucleotide sequence ID" value="XM_018291741.1"/>
</dbReference>
<dbReference type="PANTHER" id="PTHR36509:SF2">
    <property type="entry name" value="BLL3101 PROTEIN"/>
    <property type="match status" value="1"/>
</dbReference>
<evidence type="ECO:0000313" key="3">
    <source>
        <dbReference type="EMBL" id="OAQ64935.1"/>
    </source>
</evidence>
<dbReference type="InterPro" id="IPR010679">
    <property type="entry name" value="DUF1254"/>
</dbReference>
<evidence type="ECO:0000259" key="2">
    <source>
        <dbReference type="Pfam" id="PF06863"/>
    </source>
</evidence>
<proteinExistence type="predicted"/>
<dbReference type="Pfam" id="PF06742">
    <property type="entry name" value="DUF1214"/>
    <property type="match status" value="1"/>
</dbReference>
<gene>
    <name evidence="3" type="ORF">VFPPC_13969</name>
</gene>
<protein>
    <recommendedName>
        <fullName evidence="5">DUF1254 domain-containing protein</fullName>
    </recommendedName>
</protein>
<evidence type="ECO:0000259" key="1">
    <source>
        <dbReference type="Pfam" id="PF06742"/>
    </source>
</evidence>
<dbReference type="OrthoDB" id="2018906at2759"/>
<dbReference type="GeneID" id="28855735"/>
<sequence>MRYEYLSQLLVGASTLGRTVAEPCVLQNCAQNALGFAYMYGYPLHALSLFLKPYNNSAKTNHLYHERDVASPGAIAVVRPNVDTVYSIWFLDLSTSELNFTVPEFDDRYWAQSFLDLYANNVANIGSIGKDKPGSYLVRYAPDGPGVQYTGVQGGYRAYINLPTPYGISITGVLVKNKPGDIDNVHQYQNKMSIVKHRGFSVSDIPPFNLTTFTDQYYQPGPNVSLELAVLRLTAVFSEHNKPVVPQDRSWVANLLSNAGIANGCFNQPPNTNLSAASAAADTSVAAIRTMPGIIQNMGNNWTLTQPMGYYGSFYQMRYSIAIRGYLAITKEQTVYPVSPAMKLAPDEACVFRFSRKPRLSEGGFWSLTAYNQDLFLIPNPLKRYALGDRSSMTFPDGSSLSGKSDGPFEILIQPSDVTPPANWTSKEWPFLMRFYGADDEMTNGTYVYPEFHIRKAIRQS</sequence>
<dbReference type="EMBL" id="LSBJ02000005">
    <property type="protein sequence ID" value="OAQ64935.1"/>
    <property type="molecule type" value="Genomic_DNA"/>
</dbReference>
<reference evidence="3 4" key="1">
    <citation type="journal article" date="2016" name="PLoS Pathog.">
        <title>Biosynthesis of antibiotic leucinostatins in bio-control fungus Purpureocillium lilacinum and their inhibition on phytophthora revealed by genome mining.</title>
        <authorList>
            <person name="Wang G."/>
            <person name="Liu Z."/>
            <person name="Lin R."/>
            <person name="Li E."/>
            <person name="Mao Z."/>
            <person name="Ling J."/>
            <person name="Yang Y."/>
            <person name="Yin W.B."/>
            <person name="Xie B."/>
        </authorList>
    </citation>
    <scope>NUCLEOTIDE SEQUENCE [LARGE SCALE GENOMIC DNA]</scope>
    <source>
        <strain evidence="3">170</strain>
    </source>
</reference>
<dbReference type="Gene3D" id="2.60.40.1610">
    <property type="entry name" value="Domain of unknown function DUF1254"/>
    <property type="match status" value="1"/>
</dbReference>
<feature type="domain" description="DUF1214" evidence="1">
    <location>
        <begin position="359"/>
        <end position="439"/>
    </location>
</feature>
<dbReference type="KEGG" id="pchm:VFPPC_13969"/>